<evidence type="ECO:0000256" key="3">
    <source>
        <dbReference type="SAM" id="SignalP"/>
    </source>
</evidence>
<dbReference type="Pfam" id="PF00431">
    <property type="entry name" value="CUB"/>
    <property type="match status" value="1"/>
</dbReference>
<evidence type="ECO:0000256" key="1">
    <source>
        <dbReference type="ARBA" id="ARBA00023157"/>
    </source>
</evidence>
<reference evidence="5 6" key="1">
    <citation type="submission" date="2015-07" db="EMBL/GenBank/DDBJ databases">
        <title>The genome of Habropoda laboriosa.</title>
        <authorList>
            <person name="Pan H."/>
            <person name="Kapheim K."/>
        </authorList>
    </citation>
    <scope>NUCLEOTIDE SEQUENCE [LARGE SCALE GENOMIC DNA]</scope>
    <source>
        <strain evidence="5">0110345459</strain>
    </source>
</reference>
<dbReference type="EMBL" id="KQ414626">
    <property type="protein sequence ID" value="KOC67493.1"/>
    <property type="molecule type" value="Genomic_DNA"/>
</dbReference>
<dbReference type="AlphaFoldDB" id="A0A0L7R9G0"/>
<evidence type="ECO:0000259" key="4">
    <source>
        <dbReference type="PROSITE" id="PS01180"/>
    </source>
</evidence>
<keyword evidence="3" id="KW-0732">Signal</keyword>
<dbReference type="PANTHER" id="PTHR47537:SF6">
    <property type="entry name" value="CUB DOMAIN-CONTAINING PROTEIN"/>
    <property type="match status" value="1"/>
</dbReference>
<evidence type="ECO:0000313" key="6">
    <source>
        <dbReference type="Proteomes" id="UP000053825"/>
    </source>
</evidence>
<accession>A0A0L7R9G0</accession>
<gene>
    <name evidence="5" type="ORF">WH47_10945</name>
</gene>
<dbReference type="InterPro" id="IPR035914">
    <property type="entry name" value="Sperma_CUB_dom_sf"/>
</dbReference>
<dbReference type="InterPro" id="IPR053207">
    <property type="entry name" value="Non-NMDA_GluR_Accessory"/>
</dbReference>
<dbReference type="GO" id="GO:0005886">
    <property type="term" value="C:plasma membrane"/>
    <property type="evidence" value="ECO:0007669"/>
    <property type="project" value="TreeGrafter"/>
</dbReference>
<evidence type="ECO:0000256" key="2">
    <source>
        <dbReference type="PROSITE-ProRule" id="PRU00059"/>
    </source>
</evidence>
<dbReference type="Gene3D" id="2.60.120.290">
    <property type="entry name" value="Spermadhesin, CUB domain"/>
    <property type="match status" value="1"/>
</dbReference>
<evidence type="ECO:0000313" key="5">
    <source>
        <dbReference type="EMBL" id="KOC67493.1"/>
    </source>
</evidence>
<sequence>MGMLRHRLALWVYCCYVSNCKVWGFVRYPVASGKNRCEGGWLQLEGGARVCGHDKRFQQPVVLFSDKPMPILHMQINENTTRSQFLAYFSFSSKTNVSVGWPVKGGDPVNNTECDWVYEDTDCRDGCVLASPGYPGLYPPNIRCLYLITSGQRMSIAINFTDVLLPYK</sequence>
<keyword evidence="1" id="KW-1015">Disulfide bond</keyword>
<name>A0A0L7R9G0_9HYME</name>
<dbReference type="STRING" id="597456.A0A0L7R9G0"/>
<dbReference type="Proteomes" id="UP000053825">
    <property type="component" value="Unassembled WGS sequence"/>
</dbReference>
<dbReference type="SUPFAM" id="SSF49854">
    <property type="entry name" value="Spermadhesin, CUB domain"/>
    <property type="match status" value="1"/>
</dbReference>
<dbReference type="InterPro" id="IPR000859">
    <property type="entry name" value="CUB_dom"/>
</dbReference>
<dbReference type="PROSITE" id="PS01180">
    <property type="entry name" value="CUB"/>
    <property type="match status" value="1"/>
</dbReference>
<dbReference type="OrthoDB" id="10063988at2759"/>
<dbReference type="PANTHER" id="PTHR47537">
    <property type="entry name" value="CUBILIN"/>
    <property type="match status" value="1"/>
</dbReference>
<proteinExistence type="predicted"/>
<feature type="domain" description="CUB" evidence="4">
    <location>
        <begin position="114"/>
        <end position="168"/>
    </location>
</feature>
<comment type="caution">
    <text evidence="2">Lacks conserved residue(s) required for the propagation of feature annotation.</text>
</comment>
<feature type="signal peptide" evidence="3">
    <location>
        <begin position="1"/>
        <end position="24"/>
    </location>
</feature>
<organism evidence="5 6">
    <name type="scientific">Habropoda laboriosa</name>
    <dbReference type="NCBI Taxonomy" id="597456"/>
    <lineage>
        <taxon>Eukaryota</taxon>
        <taxon>Metazoa</taxon>
        <taxon>Ecdysozoa</taxon>
        <taxon>Arthropoda</taxon>
        <taxon>Hexapoda</taxon>
        <taxon>Insecta</taxon>
        <taxon>Pterygota</taxon>
        <taxon>Neoptera</taxon>
        <taxon>Endopterygota</taxon>
        <taxon>Hymenoptera</taxon>
        <taxon>Apocrita</taxon>
        <taxon>Aculeata</taxon>
        <taxon>Apoidea</taxon>
        <taxon>Anthophila</taxon>
        <taxon>Apidae</taxon>
        <taxon>Habropoda</taxon>
    </lineage>
</organism>
<keyword evidence="6" id="KW-1185">Reference proteome</keyword>
<protein>
    <recommendedName>
        <fullName evidence="4">CUB domain-containing protein</fullName>
    </recommendedName>
</protein>
<feature type="chain" id="PRO_5005575159" description="CUB domain-containing protein" evidence="3">
    <location>
        <begin position="25"/>
        <end position="168"/>
    </location>
</feature>